<evidence type="ECO:0000313" key="5">
    <source>
        <dbReference type="EMBL" id="RKP08569.1"/>
    </source>
</evidence>
<evidence type="ECO:0000256" key="1">
    <source>
        <dbReference type="ARBA" id="ARBA00004496"/>
    </source>
</evidence>
<dbReference type="FunFam" id="2.60.40.10:FF:000562">
    <property type="entry name" value="Snf1 kinase complex beta-subunit Gal83"/>
    <property type="match status" value="1"/>
</dbReference>
<evidence type="ECO:0000259" key="4">
    <source>
        <dbReference type="SMART" id="SM01010"/>
    </source>
</evidence>
<comment type="subcellular location">
    <subcellularLocation>
        <location evidence="1">Cytoplasm</location>
    </subcellularLocation>
</comment>
<dbReference type="InterPro" id="IPR050827">
    <property type="entry name" value="CRP1_MDG1_kinase"/>
</dbReference>
<dbReference type="CDD" id="cd02859">
    <property type="entry name" value="E_set_AMPKbeta_like_N"/>
    <property type="match status" value="1"/>
</dbReference>
<dbReference type="InterPro" id="IPR013783">
    <property type="entry name" value="Ig-like_fold"/>
</dbReference>
<dbReference type="GO" id="GO:0007165">
    <property type="term" value="P:signal transduction"/>
    <property type="evidence" value="ECO:0007669"/>
    <property type="project" value="UniProtKB-ARBA"/>
</dbReference>
<dbReference type="InterPro" id="IPR032640">
    <property type="entry name" value="AMPK1_CBM"/>
</dbReference>
<dbReference type="Proteomes" id="UP000271241">
    <property type="component" value="Unassembled WGS sequence"/>
</dbReference>
<dbReference type="InterPro" id="IPR006828">
    <property type="entry name" value="ASC_dom"/>
</dbReference>
<keyword evidence="6" id="KW-1185">Reference proteome</keyword>
<sequence>VPTIITWTQGGQAVYVTGTFNRWRRKVRLVKSSPSDDDFTTVLHLPVGTHQLKFIVDDEWRCSDDLGVAPDTNGNLVNYVAVEPEPVFDEPVMSEECARTPRTYARRSHASSPAGSYTNVRPHYLDALLQPWSPLEDRGDIDDEEEEEVARVRRMQPPALPPHLERVLLNNTTVSRDDDSALPAPQHVELNHLYACSIRDGVMAMATTKRYREKFITTVYYKPVLQP</sequence>
<feature type="domain" description="Association with the SNF1 complex (ASC)" evidence="4">
    <location>
        <begin position="110"/>
        <end position="224"/>
    </location>
</feature>
<dbReference type="Pfam" id="PF16561">
    <property type="entry name" value="AMPK1_CBM"/>
    <property type="match status" value="1"/>
</dbReference>
<feature type="non-terminal residue" evidence="5">
    <location>
        <position position="1"/>
    </location>
</feature>
<proteinExistence type="inferred from homology"/>
<name>A0A4V1IWS4_9FUNG</name>
<dbReference type="GO" id="GO:0005634">
    <property type="term" value="C:nucleus"/>
    <property type="evidence" value="ECO:0007669"/>
    <property type="project" value="TreeGrafter"/>
</dbReference>
<accession>A0A4V1IWS4</accession>
<evidence type="ECO:0000256" key="3">
    <source>
        <dbReference type="ARBA" id="ARBA00022490"/>
    </source>
</evidence>
<dbReference type="SMART" id="SM01010">
    <property type="entry name" value="AMPKBI"/>
    <property type="match status" value="1"/>
</dbReference>
<dbReference type="GO" id="GO:0019901">
    <property type="term" value="F:protein kinase binding"/>
    <property type="evidence" value="ECO:0007669"/>
    <property type="project" value="TreeGrafter"/>
</dbReference>
<dbReference type="Gene3D" id="2.60.40.10">
    <property type="entry name" value="Immunoglobulins"/>
    <property type="match status" value="1"/>
</dbReference>
<keyword evidence="3" id="KW-0963">Cytoplasm</keyword>
<dbReference type="GO" id="GO:0031588">
    <property type="term" value="C:nucleotide-activated protein kinase complex"/>
    <property type="evidence" value="ECO:0007669"/>
    <property type="project" value="TreeGrafter"/>
</dbReference>
<protein>
    <recommendedName>
        <fullName evidence="4">Association with the SNF1 complex (ASC) domain-containing protein</fullName>
    </recommendedName>
</protein>
<dbReference type="SUPFAM" id="SSF81296">
    <property type="entry name" value="E set domains"/>
    <property type="match status" value="1"/>
</dbReference>
<dbReference type="InterPro" id="IPR014756">
    <property type="entry name" value="Ig_E-set"/>
</dbReference>
<reference evidence="6" key="1">
    <citation type="journal article" date="2018" name="Nat. Microbiol.">
        <title>Leveraging single-cell genomics to expand the fungal tree of life.</title>
        <authorList>
            <person name="Ahrendt S.R."/>
            <person name="Quandt C.A."/>
            <person name="Ciobanu D."/>
            <person name="Clum A."/>
            <person name="Salamov A."/>
            <person name="Andreopoulos B."/>
            <person name="Cheng J.F."/>
            <person name="Woyke T."/>
            <person name="Pelin A."/>
            <person name="Henrissat B."/>
            <person name="Reynolds N.K."/>
            <person name="Benny G.L."/>
            <person name="Smith M.E."/>
            <person name="James T.Y."/>
            <person name="Grigoriev I.V."/>
        </authorList>
    </citation>
    <scope>NUCLEOTIDE SEQUENCE [LARGE SCALE GENOMIC DNA]</scope>
    <source>
        <strain evidence="6">RSA 1356</strain>
    </source>
</reference>
<gene>
    <name evidence="5" type="ORF">THASP1DRAFT_15509</name>
</gene>
<evidence type="ECO:0000313" key="6">
    <source>
        <dbReference type="Proteomes" id="UP000271241"/>
    </source>
</evidence>
<comment type="similarity">
    <text evidence="2">Belongs to the 5'-AMP-activated protein kinase beta subunit family.</text>
</comment>
<dbReference type="EMBL" id="KZ992590">
    <property type="protein sequence ID" value="RKP08569.1"/>
    <property type="molecule type" value="Genomic_DNA"/>
</dbReference>
<dbReference type="PANTHER" id="PTHR10343">
    <property type="entry name" value="5'-AMP-ACTIVATED PROTEIN KINASE , BETA SUBUNIT"/>
    <property type="match status" value="1"/>
</dbReference>
<dbReference type="InterPro" id="IPR037256">
    <property type="entry name" value="ASC_dom_sf"/>
</dbReference>
<evidence type="ECO:0000256" key="2">
    <source>
        <dbReference type="ARBA" id="ARBA00010926"/>
    </source>
</evidence>
<dbReference type="Gene3D" id="6.20.250.60">
    <property type="match status" value="1"/>
</dbReference>
<organism evidence="5 6">
    <name type="scientific">Thamnocephalis sphaerospora</name>
    <dbReference type="NCBI Taxonomy" id="78915"/>
    <lineage>
        <taxon>Eukaryota</taxon>
        <taxon>Fungi</taxon>
        <taxon>Fungi incertae sedis</taxon>
        <taxon>Zoopagomycota</taxon>
        <taxon>Zoopagomycotina</taxon>
        <taxon>Zoopagomycetes</taxon>
        <taxon>Zoopagales</taxon>
        <taxon>Sigmoideomycetaceae</taxon>
        <taxon>Thamnocephalis</taxon>
    </lineage>
</organism>
<dbReference type="OrthoDB" id="531008at2759"/>
<dbReference type="PANTHER" id="PTHR10343:SF84">
    <property type="entry name" value="5'-AMP-ACTIVATED PROTEIN KINASE SUBUNIT BETA-1"/>
    <property type="match status" value="1"/>
</dbReference>
<dbReference type="Pfam" id="PF04739">
    <property type="entry name" value="AMPKBI"/>
    <property type="match status" value="1"/>
</dbReference>
<dbReference type="STRING" id="78915.A0A4V1IWS4"/>
<dbReference type="SUPFAM" id="SSF160219">
    <property type="entry name" value="AMPKBI-like"/>
    <property type="match status" value="1"/>
</dbReference>
<dbReference type="GO" id="GO:0005737">
    <property type="term" value="C:cytoplasm"/>
    <property type="evidence" value="ECO:0007669"/>
    <property type="project" value="UniProtKB-SubCell"/>
</dbReference>
<dbReference type="AlphaFoldDB" id="A0A4V1IWS4"/>